<dbReference type="SUPFAM" id="SSF55658">
    <property type="entry name" value="L9 N-domain-like"/>
    <property type="match status" value="1"/>
</dbReference>
<name>A0AAN9IC15_CROPI</name>
<dbReference type="Pfam" id="PF01693">
    <property type="entry name" value="Cauli_VI"/>
    <property type="match status" value="1"/>
</dbReference>
<keyword evidence="5" id="KW-1185">Reference proteome</keyword>
<feature type="region of interest" description="Disordered" evidence="2">
    <location>
        <begin position="56"/>
        <end position="75"/>
    </location>
</feature>
<sequence>MSTRYVVFEGRRHGIYDSWEKCKVQVDGFSGCLYKKYPSEDMAYATLEEYQRSKIEASNRRRSGSYGSSSKCQAQTSKADTNISLDELADVMSSIEPQYINNDEGKTSTIEFAEEHESDCGILNFSMQEWLQRITQTLGNTDPIYKRHDNITHGGILYCRYYAIINSSLIGETPLCMGRFAANDWYAREDAALIMMRRVLELHGKKILDFNYYNIKNQKHYVKCLESENFDLIVENAQLKEEIRHICEEELVAFSFLSFEMDSGASEQDFHHSLEANIDFRKFLNPEEVSQEPMSPGLEVEDSYEKSGPPEPTKAELLAMIEGLTKHIQELEKKLDNTNAAVKVLEVLVCHNTNVPGRTNTGNVSDVTDPVNNPIEDTIMDKGKGNAPVHVSSPSTEDAFVGTGMDPKLTENFILDNSDEDDHNGRSGDRGRTRSK</sequence>
<dbReference type="Proteomes" id="UP001372338">
    <property type="component" value="Unassembled WGS sequence"/>
</dbReference>
<dbReference type="InterPro" id="IPR011320">
    <property type="entry name" value="RNase_H1_N"/>
</dbReference>
<reference evidence="4 5" key="1">
    <citation type="submission" date="2024-01" db="EMBL/GenBank/DDBJ databases">
        <title>The genomes of 5 underutilized Papilionoideae crops provide insights into root nodulation and disease resistanc.</title>
        <authorList>
            <person name="Yuan L."/>
        </authorList>
    </citation>
    <scope>NUCLEOTIDE SEQUENCE [LARGE SCALE GENOMIC DNA]</scope>
    <source>
        <strain evidence="4">ZHUSHIDOU_FW_LH</strain>
        <tissue evidence="4">Leaf</tissue>
    </source>
</reference>
<dbReference type="InterPro" id="IPR009027">
    <property type="entry name" value="Ribosomal_bL9/RNase_H1_N"/>
</dbReference>
<evidence type="ECO:0000313" key="5">
    <source>
        <dbReference type="Proteomes" id="UP001372338"/>
    </source>
</evidence>
<feature type="coiled-coil region" evidence="1">
    <location>
        <begin position="314"/>
        <end position="348"/>
    </location>
</feature>
<feature type="domain" description="Ribonuclease H1 N-terminal" evidence="3">
    <location>
        <begin position="5"/>
        <end position="44"/>
    </location>
</feature>
<comment type="caution">
    <text evidence="4">The sequence shown here is derived from an EMBL/GenBank/DDBJ whole genome shotgun (WGS) entry which is preliminary data.</text>
</comment>
<evidence type="ECO:0000259" key="3">
    <source>
        <dbReference type="Pfam" id="PF01693"/>
    </source>
</evidence>
<dbReference type="AlphaFoldDB" id="A0AAN9IC15"/>
<gene>
    <name evidence="4" type="ORF">RIF29_14835</name>
</gene>
<dbReference type="Gene3D" id="3.40.970.10">
    <property type="entry name" value="Ribonuclease H1, N-terminal domain"/>
    <property type="match status" value="1"/>
</dbReference>
<proteinExistence type="predicted"/>
<organism evidence="4 5">
    <name type="scientific">Crotalaria pallida</name>
    <name type="common">Smooth rattlebox</name>
    <name type="synonym">Crotalaria striata</name>
    <dbReference type="NCBI Taxonomy" id="3830"/>
    <lineage>
        <taxon>Eukaryota</taxon>
        <taxon>Viridiplantae</taxon>
        <taxon>Streptophyta</taxon>
        <taxon>Embryophyta</taxon>
        <taxon>Tracheophyta</taxon>
        <taxon>Spermatophyta</taxon>
        <taxon>Magnoliopsida</taxon>
        <taxon>eudicotyledons</taxon>
        <taxon>Gunneridae</taxon>
        <taxon>Pentapetalae</taxon>
        <taxon>rosids</taxon>
        <taxon>fabids</taxon>
        <taxon>Fabales</taxon>
        <taxon>Fabaceae</taxon>
        <taxon>Papilionoideae</taxon>
        <taxon>50 kb inversion clade</taxon>
        <taxon>genistoids sensu lato</taxon>
        <taxon>core genistoids</taxon>
        <taxon>Crotalarieae</taxon>
        <taxon>Crotalaria</taxon>
    </lineage>
</organism>
<evidence type="ECO:0000256" key="2">
    <source>
        <dbReference type="SAM" id="MobiDB-lite"/>
    </source>
</evidence>
<evidence type="ECO:0000313" key="4">
    <source>
        <dbReference type="EMBL" id="KAK7273772.1"/>
    </source>
</evidence>
<feature type="compositionally biased region" description="Basic and acidic residues" evidence="2">
    <location>
        <begin position="423"/>
        <end position="436"/>
    </location>
</feature>
<evidence type="ECO:0000256" key="1">
    <source>
        <dbReference type="SAM" id="Coils"/>
    </source>
</evidence>
<dbReference type="EMBL" id="JAYWIO010000003">
    <property type="protein sequence ID" value="KAK7273772.1"/>
    <property type="molecule type" value="Genomic_DNA"/>
</dbReference>
<dbReference type="InterPro" id="IPR037056">
    <property type="entry name" value="RNase_H1_N_sf"/>
</dbReference>
<accession>A0AAN9IC15</accession>
<feature type="region of interest" description="Disordered" evidence="2">
    <location>
        <begin position="289"/>
        <end position="311"/>
    </location>
</feature>
<feature type="region of interest" description="Disordered" evidence="2">
    <location>
        <begin position="382"/>
        <end position="436"/>
    </location>
</feature>
<protein>
    <recommendedName>
        <fullName evidence="3">Ribonuclease H1 N-terminal domain-containing protein</fullName>
    </recommendedName>
</protein>
<keyword evidence="1" id="KW-0175">Coiled coil</keyword>